<proteinExistence type="predicted"/>
<feature type="transmembrane region" description="Helical" evidence="1">
    <location>
        <begin position="186"/>
        <end position="205"/>
    </location>
</feature>
<evidence type="ECO:0000313" key="2">
    <source>
        <dbReference type="EMBL" id="CAA9281606.1"/>
    </source>
</evidence>
<dbReference type="EMBL" id="CADCTM010000611">
    <property type="protein sequence ID" value="CAA9281606.1"/>
    <property type="molecule type" value="Genomic_DNA"/>
</dbReference>
<accession>A0A6J4JLF5</accession>
<dbReference type="AlphaFoldDB" id="A0A6J4JLF5"/>
<protein>
    <submittedName>
        <fullName evidence="2">Uncharacterized protein</fullName>
    </submittedName>
</protein>
<organism evidence="2">
    <name type="scientific">uncultured Coleofasciculus sp</name>
    <dbReference type="NCBI Taxonomy" id="1267456"/>
    <lineage>
        <taxon>Bacteria</taxon>
        <taxon>Bacillati</taxon>
        <taxon>Cyanobacteriota</taxon>
        <taxon>Cyanophyceae</taxon>
        <taxon>Coleofasciculales</taxon>
        <taxon>Coleofasciculaceae</taxon>
        <taxon>Coleofasciculus</taxon>
        <taxon>environmental samples</taxon>
    </lineage>
</organism>
<reference evidence="2" key="1">
    <citation type="submission" date="2020-02" db="EMBL/GenBank/DDBJ databases">
        <authorList>
            <person name="Meier V. D."/>
        </authorList>
    </citation>
    <scope>NUCLEOTIDE SEQUENCE</scope>
    <source>
        <strain evidence="2">AVDCRST_MAG92</strain>
    </source>
</reference>
<evidence type="ECO:0000256" key="1">
    <source>
        <dbReference type="SAM" id="Phobius"/>
    </source>
</evidence>
<keyword evidence="1" id="KW-0472">Membrane</keyword>
<gene>
    <name evidence="2" type="ORF">AVDCRST_MAG92-3579</name>
</gene>
<sequence length="244" mass="28629">MRHHHSQQFQENSDLNGLDLEPYIIFEKERISRKRVVFHSIRFHLDKDILLRIQQAQETGRRLYISRQLLADLRDYALVGEENSFQSGLTFYSYYLRGGAADALMRSVISMDGDIFHQIRSDCLERPNFCRQIASAHYWLITQLLARLRLRAFLQLHLLPWGLSLLITGVVIIPLILLLIKVNLWLLLPLVIIAWLLQMVLQRLLRLLLPRLRRCVLRQMLSGLLSRKPWEKKIAKGILARFGS</sequence>
<keyword evidence="1" id="KW-0812">Transmembrane</keyword>
<feature type="transmembrane region" description="Helical" evidence="1">
    <location>
        <begin position="158"/>
        <end position="180"/>
    </location>
</feature>
<keyword evidence="1" id="KW-1133">Transmembrane helix</keyword>
<name>A0A6J4JLF5_9CYAN</name>